<evidence type="ECO:0000256" key="4">
    <source>
        <dbReference type="ARBA" id="ARBA00023298"/>
    </source>
</evidence>
<dbReference type="GO" id="GO:0015267">
    <property type="term" value="F:channel activity"/>
    <property type="evidence" value="ECO:0007669"/>
    <property type="project" value="InterPro"/>
</dbReference>
<gene>
    <name evidence="6" type="ORF">DPMN_178853</name>
</gene>
<organism evidence="6 7">
    <name type="scientific">Dreissena polymorpha</name>
    <name type="common">Zebra mussel</name>
    <name type="synonym">Mytilus polymorpha</name>
    <dbReference type="NCBI Taxonomy" id="45954"/>
    <lineage>
        <taxon>Eukaryota</taxon>
        <taxon>Metazoa</taxon>
        <taxon>Spiralia</taxon>
        <taxon>Lophotrochozoa</taxon>
        <taxon>Mollusca</taxon>
        <taxon>Bivalvia</taxon>
        <taxon>Autobranchia</taxon>
        <taxon>Heteroconchia</taxon>
        <taxon>Euheterodonta</taxon>
        <taxon>Imparidentia</taxon>
        <taxon>Neoheterodontei</taxon>
        <taxon>Myida</taxon>
        <taxon>Dreissenoidea</taxon>
        <taxon>Dreissenidae</taxon>
        <taxon>Dreissena</taxon>
    </lineage>
</organism>
<dbReference type="GO" id="GO:0044218">
    <property type="term" value="C:other organism cell membrane"/>
    <property type="evidence" value="ECO:0007669"/>
    <property type="project" value="UniProtKB-KW"/>
</dbReference>
<dbReference type="GO" id="GO:0046930">
    <property type="term" value="C:pore complex"/>
    <property type="evidence" value="ECO:0007669"/>
    <property type="project" value="InterPro"/>
</dbReference>
<dbReference type="GO" id="GO:0006812">
    <property type="term" value="P:monoatomic cation transport"/>
    <property type="evidence" value="ECO:0007669"/>
    <property type="project" value="InterPro"/>
</dbReference>
<keyword evidence="5" id="KW-0166">Nematocyst</keyword>
<evidence type="ECO:0000256" key="3">
    <source>
        <dbReference type="ARBA" id="ARBA00022537"/>
    </source>
</evidence>
<evidence type="ECO:0000256" key="1">
    <source>
        <dbReference type="ARBA" id="ARBA00004175"/>
    </source>
</evidence>
<dbReference type="Proteomes" id="UP000828390">
    <property type="component" value="Unassembled WGS sequence"/>
</dbReference>
<keyword evidence="3" id="KW-1052">Target cell membrane</keyword>
<dbReference type="GO" id="GO:0051715">
    <property type="term" value="P:cytolysis in another organism"/>
    <property type="evidence" value="ECO:0007669"/>
    <property type="project" value="InterPro"/>
</dbReference>
<dbReference type="SUPFAM" id="SSF63724">
    <property type="entry name" value="Cytolysin/lectin"/>
    <property type="match status" value="1"/>
</dbReference>
<reference evidence="6" key="1">
    <citation type="journal article" date="2019" name="bioRxiv">
        <title>The Genome of the Zebra Mussel, Dreissena polymorpha: A Resource for Invasive Species Research.</title>
        <authorList>
            <person name="McCartney M.A."/>
            <person name="Auch B."/>
            <person name="Kono T."/>
            <person name="Mallez S."/>
            <person name="Zhang Y."/>
            <person name="Obille A."/>
            <person name="Becker A."/>
            <person name="Abrahante J.E."/>
            <person name="Garbe J."/>
            <person name="Badalamenti J.P."/>
            <person name="Herman A."/>
            <person name="Mangelson H."/>
            <person name="Liachko I."/>
            <person name="Sullivan S."/>
            <person name="Sone E.D."/>
            <person name="Koren S."/>
            <person name="Silverstein K.A.T."/>
            <person name="Beckman K.B."/>
            <person name="Gohl D.M."/>
        </authorList>
    </citation>
    <scope>NUCLEOTIDE SEQUENCE</scope>
    <source>
        <strain evidence="6">Duluth1</strain>
        <tissue evidence="6">Whole animal</tissue>
    </source>
</reference>
<keyword evidence="4" id="KW-1053">Target membrane</keyword>
<dbReference type="Pfam" id="PF06369">
    <property type="entry name" value="Anemone_cytotox"/>
    <property type="match status" value="1"/>
</dbReference>
<protein>
    <submittedName>
        <fullName evidence="6">Uncharacterized protein</fullName>
    </submittedName>
</protein>
<dbReference type="AlphaFoldDB" id="A0A9D4IK93"/>
<dbReference type="PANTHER" id="PTHR40388">
    <property type="entry name" value="BRYOPORIN"/>
    <property type="match status" value="1"/>
</dbReference>
<evidence type="ECO:0000256" key="5">
    <source>
        <dbReference type="ARBA" id="ARBA00023331"/>
    </source>
</evidence>
<name>A0A9D4IK93_DREPO</name>
<dbReference type="GO" id="GO:0046931">
    <property type="term" value="P:pore complex assembly"/>
    <property type="evidence" value="ECO:0007669"/>
    <property type="project" value="InterPro"/>
</dbReference>
<dbReference type="PANTHER" id="PTHR40388:SF1">
    <property type="entry name" value="BRYOPORIN"/>
    <property type="match status" value="1"/>
</dbReference>
<reference evidence="6" key="2">
    <citation type="submission" date="2020-11" db="EMBL/GenBank/DDBJ databases">
        <authorList>
            <person name="McCartney M.A."/>
            <person name="Auch B."/>
            <person name="Kono T."/>
            <person name="Mallez S."/>
            <person name="Becker A."/>
            <person name="Gohl D.M."/>
            <person name="Silverstein K.A.T."/>
            <person name="Koren S."/>
            <person name="Bechman K.B."/>
            <person name="Herman A."/>
            <person name="Abrahante J.E."/>
            <person name="Garbe J."/>
        </authorList>
    </citation>
    <scope>NUCLEOTIDE SEQUENCE</scope>
    <source>
        <strain evidence="6">Duluth1</strain>
        <tissue evidence="6">Whole animal</tissue>
    </source>
</reference>
<dbReference type="InterPro" id="IPR015926">
    <property type="entry name" value="Cytolysin/lectin"/>
</dbReference>
<dbReference type="InterPro" id="IPR050677">
    <property type="entry name" value="Actinoporin_PFT"/>
</dbReference>
<comment type="subcellular location">
    <subcellularLocation>
        <location evidence="2">Nematocyst</location>
    </subcellularLocation>
    <subcellularLocation>
        <location evidence="1">Target cell membrane</location>
    </subcellularLocation>
</comment>
<evidence type="ECO:0000313" key="7">
    <source>
        <dbReference type="Proteomes" id="UP000828390"/>
    </source>
</evidence>
<dbReference type="GO" id="GO:0042151">
    <property type="term" value="C:nematocyst"/>
    <property type="evidence" value="ECO:0007669"/>
    <property type="project" value="UniProtKB-SubCell"/>
</dbReference>
<accession>A0A9D4IK93</accession>
<keyword evidence="4" id="KW-0472">Membrane</keyword>
<keyword evidence="7" id="KW-1185">Reference proteome</keyword>
<evidence type="ECO:0000313" key="6">
    <source>
        <dbReference type="EMBL" id="KAH3777410.1"/>
    </source>
</evidence>
<evidence type="ECO:0000256" key="2">
    <source>
        <dbReference type="ARBA" id="ARBA00004532"/>
    </source>
</evidence>
<sequence>MAEAVAAAVGAWPGLVQAGTSISGVAALNTGPMINVKIEVGNFTNFELMDPQWHLEHGQIRKPPSSIAPGYKETMLATKHSRTASFCYGVVSYRTGYTGNRLIIMWSVPFNYDVYDNWFAVGIRRAGRQDSMWLSEMYSAAEDKGIWFERAKYSSDVPTLAFIDNELELGFSATINTTNDAKVLVHLSPTKQKVILHNVGLMIR</sequence>
<comment type="caution">
    <text evidence="6">The sequence shown here is derived from an EMBL/GenBank/DDBJ whole genome shotgun (WGS) entry which is preliminary data.</text>
</comment>
<proteinExistence type="predicted"/>
<dbReference type="EMBL" id="JAIWYP010000009">
    <property type="protein sequence ID" value="KAH3777410.1"/>
    <property type="molecule type" value="Genomic_DNA"/>
</dbReference>
<dbReference type="InterPro" id="IPR009104">
    <property type="entry name" value="Anemon_actinoporin-like"/>
</dbReference>
<dbReference type="Gene3D" id="2.60.270.20">
    <property type="entry name" value="Cytolysin/lectin"/>
    <property type="match status" value="1"/>
</dbReference>